<organism evidence="2">
    <name type="scientific">marine sediment metagenome</name>
    <dbReference type="NCBI Taxonomy" id="412755"/>
    <lineage>
        <taxon>unclassified sequences</taxon>
        <taxon>metagenomes</taxon>
        <taxon>ecological metagenomes</taxon>
    </lineage>
</organism>
<evidence type="ECO:0000259" key="1">
    <source>
        <dbReference type="Pfam" id="PF01425"/>
    </source>
</evidence>
<dbReference type="InterPro" id="IPR000120">
    <property type="entry name" value="Amidase"/>
</dbReference>
<sequence length="241" mass="26105">PYWAPPPERPFLQEVGAAPGRLRIAFTTTAATDVPVHADCVNAVREAAALCADLGHEVAEAAPVFDGELLTRTFMTLWSAGCASTVEGVAFAVGRTPTQDQFEPATWAIYEMGQRRSAPTYLLALTTLQRIARDVASFFLEYDVWLTPTLAEPPVPLGTFDSPPDKPFQGQSRAASFIPFTPICNATGQPAMSMPLFWNAEGLPIGTHFVGRFGDEATLFRLAAQLEAARPWANRRPPVSA</sequence>
<gene>
    <name evidence="2" type="ORF">S01H1_57304</name>
</gene>
<dbReference type="Pfam" id="PF01425">
    <property type="entry name" value="Amidase"/>
    <property type="match status" value="1"/>
</dbReference>
<dbReference type="InterPro" id="IPR023631">
    <property type="entry name" value="Amidase_dom"/>
</dbReference>
<protein>
    <recommendedName>
        <fullName evidence="1">Amidase domain-containing protein</fullName>
    </recommendedName>
</protein>
<comment type="caution">
    <text evidence="2">The sequence shown here is derived from an EMBL/GenBank/DDBJ whole genome shotgun (WGS) entry which is preliminary data.</text>
</comment>
<dbReference type="InterPro" id="IPR036928">
    <property type="entry name" value="AS_sf"/>
</dbReference>
<evidence type="ECO:0000313" key="2">
    <source>
        <dbReference type="EMBL" id="GAG25483.1"/>
    </source>
</evidence>
<feature type="domain" description="Amidase" evidence="1">
    <location>
        <begin position="5"/>
        <end position="219"/>
    </location>
</feature>
<reference evidence="2" key="1">
    <citation type="journal article" date="2014" name="Front. Microbiol.">
        <title>High frequency of phylogenetically diverse reductive dehalogenase-homologous genes in deep subseafloor sedimentary metagenomes.</title>
        <authorList>
            <person name="Kawai M."/>
            <person name="Futagami T."/>
            <person name="Toyoda A."/>
            <person name="Takaki Y."/>
            <person name="Nishi S."/>
            <person name="Hori S."/>
            <person name="Arai W."/>
            <person name="Tsubouchi T."/>
            <person name="Morono Y."/>
            <person name="Uchiyama I."/>
            <person name="Ito T."/>
            <person name="Fujiyama A."/>
            <person name="Inagaki F."/>
            <person name="Takami H."/>
        </authorList>
    </citation>
    <scope>NUCLEOTIDE SEQUENCE</scope>
    <source>
        <strain evidence="2">Expedition CK06-06</strain>
    </source>
</reference>
<feature type="non-terminal residue" evidence="2">
    <location>
        <position position="1"/>
    </location>
</feature>
<dbReference type="PANTHER" id="PTHR11895:SF7">
    <property type="entry name" value="GLUTAMYL-TRNA(GLN) AMIDOTRANSFERASE SUBUNIT A, MITOCHONDRIAL"/>
    <property type="match status" value="1"/>
</dbReference>
<proteinExistence type="predicted"/>
<dbReference type="GO" id="GO:0003824">
    <property type="term" value="F:catalytic activity"/>
    <property type="evidence" value="ECO:0007669"/>
    <property type="project" value="InterPro"/>
</dbReference>
<dbReference type="AlphaFoldDB" id="X0WLW9"/>
<dbReference type="Gene3D" id="3.90.1300.10">
    <property type="entry name" value="Amidase signature (AS) domain"/>
    <property type="match status" value="1"/>
</dbReference>
<name>X0WLW9_9ZZZZ</name>
<accession>X0WLW9</accession>
<dbReference type="PANTHER" id="PTHR11895">
    <property type="entry name" value="TRANSAMIDASE"/>
    <property type="match status" value="1"/>
</dbReference>
<dbReference type="SUPFAM" id="SSF75304">
    <property type="entry name" value="Amidase signature (AS) enzymes"/>
    <property type="match status" value="1"/>
</dbReference>
<dbReference type="EMBL" id="BARS01037366">
    <property type="protein sequence ID" value="GAG25483.1"/>
    <property type="molecule type" value="Genomic_DNA"/>
</dbReference>